<sequence>MSTVQQLPRREPAPDFDRPDAEPAEFKLLALDIDPRQVASDMGDLAARVRSLMSLQQQTVLQLPLGGGFFDAVVTAGGPQAYAAVAVLDEVQRTSAEQPDACGPVIHDPVRDLYVWLVPPGTSEQWSAHRYSLCLGRPHHIALPATTDTEPPGPYWLRSFRGDRLVPPTALRQQLDQFKPGPPPHETLLASVLSTIS</sequence>
<proteinExistence type="predicted"/>
<dbReference type="EMBL" id="JAERRH010000019">
    <property type="protein sequence ID" value="MBL1109421.1"/>
    <property type="molecule type" value="Genomic_DNA"/>
</dbReference>
<gene>
    <name evidence="2" type="ORF">JK361_33395</name>
</gene>
<keyword evidence="3" id="KW-1185">Reference proteome</keyword>
<dbReference type="RefSeq" id="WP_201825520.1">
    <property type="nucleotide sequence ID" value="NZ_JAERRH010000019.1"/>
</dbReference>
<dbReference type="Proteomes" id="UP000621386">
    <property type="component" value="Unassembled WGS sequence"/>
</dbReference>
<reference evidence="2 3" key="1">
    <citation type="submission" date="2021-01" db="EMBL/GenBank/DDBJ databases">
        <title>WGS of actinomycetes isolated from Thailand.</title>
        <authorList>
            <person name="Thawai C."/>
        </authorList>
    </citation>
    <scope>NUCLEOTIDE SEQUENCE [LARGE SCALE GENOMIC DNA]</scope>
    <source>
        <strain evidence="2 3">CH5-8</strain>
    </source>
</reference>
<feature type="compositionally biased region" description="Basic and acidic residues" evidence="1">
    <location>
        <begin position="8"/>
        <end position="21"/>
    </location>
</feature>
<evidence type="ECO:0000313" key="3">
    <source>
        <dbReference type="Proteomes" id="UP000621386"/>
    </source>
</evidence>
<comment type="caution">
    <text evidence="2">The sequence shown here is derived from an EMBL/GenBank/DDBJ whole genome shotgun (WGS) entry which is preliminary data.</text>
</comment>
<protein>
    <submittedName>
        <fullName evidence="2">Uncharacterized protein</fullName>
    </submittedName>
</protein>
<evidence type="ECO:0000256" key="1">
    <source>
        <dbReference type="SAM" id="MobiDB-lite"/>
    </source>
</evidence>
<feature type="region of interest" description="Disordered" evidence="1">
    <location>
        <begin position="1"/>
        <end position="21"/>
    </location>
</feature>
<name>A0ABS1PBZ7_9ACTN</name>
<organism evidence="2 3">
    <name type="scientific">Streptomyces musisoli</name>
    <dbReference type="NCBI Taxonomy" id="2802280"/>
    <lineage>
        <taxon>Bacteria</taxon>
        <taxon>Bacillati</taxon>
        <taxon>Actinomycetota</taxon>
        <taxon>Actinomycetes</taxon>
        <taxon>Kitasatosporales</taxon>
        <taxon>Streptomycetaceae</taxon>
        <taxon>Streptomyces</taxon>
    </lineage>
</organism>
<evidence type="ECO:0000313" key="2">
    <source>
        <dbReference type="EMBL" id="MBL1109421.1"/>
    </source>
</evidence>
<accession>A0ABS1PBZ7</accession>